<name>Q0UTY0_PHANO</name>
<evidence type="ECO:0000313" key="1">
    <source>
        <dbReference type="EMBL" id="EAT87175.1"/>
    </source>
</evidence>
<dbReference type="AlphaFoldDB" id="Q0UTY0"/>
<dbReference type="HOGENOM" id="CLU_3224794_0_0_1"/>
<dbReference type="GeneID" id="5972071"/>
<reference evidence="2" key="1">
    <citation type="journal article" date="2007" name="Plant Cell">
        <title>Dothideomycete-plant interactions illuminated by genome sequencing and EST analysis of the wheat pathogen Stagonospora nodorum.</title>
        <authorList>
            <person name="Hane J.K."/>
            <person name="Lowe R.G."/>
            <person name="Solomon P.S."/>
            <person name="Tan K.C."/>
            <person name="Schoch C.L."/>
            <person name="Spatafora J.W."/>
            <person name="Crous P.W."/>
            <person name="Kodira C."/>
            <person name="Birren B.W."/>
            <person name="Galagan J.E."/>
            <person name="Torriani S.F."/>
            <person name="McDonald B.A."/>
            <person name="Oliver R.P."/>
        </authorList>
    </citation>
    <scope>NUCLEOTIDE SEQUENCE [LARGE SCALE GENOMIC DNA]</scope>
    <source>
        <strain evidence="2">SN15 / ATCC MYA-4574 / FGSC 10173</strain>
    </source>
</reference>
<proteinExistence type="predicted"/>
<sequence>MSDIQMVLSIILPVPLKSQQVAYERVLVHAPATSDYKFTDHSGS</sequence>
<dbReference type="EMBL" id="CH445331">
    <property type="protein sequence ID" value="EAT87175.1"/>
    <property type="molecule type" value="Genomic_DNA"/>
</dbReference>
<dbReference type="RefSeq" id="XP_001795196.1">
    <property type="nucleotide sequence ID" value="XM_001795144.1"/>
</dbReference>
<organism evidence="1 2">
    <name type="scientific">Phaeosphaeria nodorum (strain SN15 / ATCC MYA-4574 / FGSC 10173)</name>
    <name type="common">Glume blotch fungus</name>
    <name type="synonym">Parastagonospora nodorum</name>
    <dbReference type="NCBI Taxonomy" id="321614"/>
    <lineage>
        <taxon>Eukaryota</taxon>
        <taxon>Fungi</taxon>
        <taxon>Dikarya</taxon>
        <taxon>Ascomycota</taxon>
        <taxon>Pezizomycotina</taxon>
        <taxon>Dothideomycetes</taxon>
        <taxon>Pleosporomycetidae</taxon>
        <taxon>Pleosporales</taxon>
        <taxon>Pleosporineae</taxon>
        <taxon>Phaeosphaeriaceae</taxon>
        <taxon>Parastagonospora</taxon>
    </lineage>
</organism>
<dbReference type="KEGG" id="pno:SNOG_04784"/>
<dbReference type="InParanoid" id="Q0UTY0"/>
<accession>Q0UTY0</accession>
<gene>
    <name evidence="1" type="ORF">SNOG_04784</name>
</gene>
<dbReference type="Proteomes" id="UP000001055">
    <property type="component" value="Unassembled WGS sequence"/>
</dbReference>
<protein>
    <submittedName>
        <fullName evidence="1">Uncharacterized protein</fullName>
    </submittedName>
</protein>
<evidence type="ECO:0000313" key="2">
    <source>
        <dbReference type="Proteomes" id="UP000001055"/>
    </source>
</evidence>